<protein>
    <submittedName>
        <fullName evidence="2">Uncharacterized protein</fullName>
    </submittedName>
</protein>
<keyword evidence="3" id="KW-1185">Reference proteome</keyword>
<evidence type="ECO:0000313" key="2">
    <source>
        <dbReference type="EMBL" id="KAL1410453.1"/>
    </source>
</evidence>
<feature type="region of interest" description="Disordered" evidence="1">
    <location>
        <begin position="240"/>
        <end position="267"/>
    </location>
</feature>
<reference evidence="2 3" key="1">
    <citation type="submission" date="2023-08" db="EMBL/GenBank/DDBJ databases">
        <title>Annotated Genome Sequence of Vanrija albida AlHP1.</title>
        <authorList>
            <person name="Herzog R."/>
        </authorList>
    </citation>
    <scope>NUCLEOTIDE SEQUENCE [LARGE SCALE GENOMIC DNA]</scope>
    <source>
        <strain evidence="2 3">AlHP1</strain>
    </source>
</reference>
<evidence type="ECO:0000313" key="3">
    <source>
        <dbReference type="Proteomes" id="UP001565368"/>
    </source>
</evidence>
<organism evidence="2 3">
    <name type="scientific">Vanrija albida</name>
    <dbReference type="NCBI Taxonomy" id="181172"/>
    <lineage>
        <taxon>Eukaryota</taxon>
        <taxon>Fungi</taxon>
        <taxon>Dikarya</taxon>
        <taxon>Basidiomycota</taxon>
        <taxon>Agaricomycotina</taxon>
        <taxon>Tremellomycetes</taxon>
        <taxon>Trichosporonales</taxon>
        <taxon>Trichosporonaceae</taxon>
        <taxon>Vanrija</taxon>
    </lineage>
</organism>
<dbReference type="GeneID" id="95985507"/>
<feature type="compositionally biased region" description="Basic and acidic residues" evidence="1">
    <location>
        <begin position="248"/>
        <end position="267"/>
    </location>
</feature>
<gene>
    <name evidence="2" type="ORF">Q8F55_004464</name>
</gene>
<comment type="caution">
    <text evidence="2">The sequence shown here is derived from an EMBL/GenBank/DDBJ whole genome shotgun (WGS) entry which is preliminary data.</text>
</comment>
<dbReference type="EMBL" id="JBBXJM010000003">
    <property type="protein sequence ID" value="KAL1410453.1"/>
    <property type="molecule type" value="Genomic_DNA"/>
</dbReference>
<feature type="region of interest" description="Disordered" evidence="1">
    <location>
        <begin position="37"/>
        <end position="69"/>
    </location>
</feature>
<evidence type="ECO:0000256" key="1">
    <source>
        <dbReference type="SAM" id="MobiDB-lite"/>
    </source>
</evidence>
<dbReference type="Proteomes" id="UP001565368">
    <property type="component" value="Unassembled WGS sequence"/>
</dbReference>
<feature type="compositionally biased region" description="Pro residues" evidence="1">
    <location>
        <begin position="60"/>
        <end position="69"/>
    </location>
</feature>
<dbReference type="InterPro" id="IPR053221">
    <property type="entry name" value="Burnettramic_acid_biosynth"/>
</dbReference>
<sequence length="286" mass="29681">MSLLESIVIKRVANAVAQPPHSASAYPAGHSGYPQQPYSGYYDHAGPSQPPAYEAAQRFPPAPYPPPPAPRPLTRPLVLPQTTHSPQAPFVRGYSSDLAALGVPLEAFVAFVDELNCTIVPSAELFAVQKAARIGGLFVPGVGHLAGRAVGAAAQIGSSVSVQNSTSALLEAANARLFNPAGVHAAILTTAQLQAHVGAGGRNSIGYGLGYGLDRLAGYAGAVAPVDSVLPELGGGATASRGWQASNNDRRTAKAERKAQRGLDRGKMRKADRLESAALWLVVSRL</sequence>
<accession>A0ABR3Q6S8</accession>
<proteinExistence type="predicted"/>
<dbReference type="PANTHER" id="PTHR38887">
    <property type="entry name" value="CHROMOSOME 21, WHOLE GENOME SHOTGUN SEQUENCE"/>
    <property type="match status" value="1"/>
</dbReference>
<dbReference type="RefSeq" id="XP_069210397.1">
    <property type="nucleotide sequence ID" value="XM_069352979.1"/>
</dbReference>
<dbReference type="PANTHER" id="PTHR38887:SF1">
    <property type="entry name" value="RAS MODIFICATION PROTEIN ERF4"/>
    <property type="match status" value="1"/>
</dbReference>
<name>A0ABR3Q6S8_9TREE</name>